<dbReference type="KEGG" id="chu:CHU_1905"/>
<evidence type="ECO:0000313" key="1">
    <source>
        <dbReference type="EMBL" id="ABG59171.1"/>
    </source>
</evidence>
<dbReference type="EMBL" id="CP000383">
    <property type="protein sequence ID" value="ABG59171.1"/>
    <property type="molecule type" value="Genomic_DNA"/>
</dbReference>
<accession>A0A6N4SS02</accession>
<dbReference type="AlphaFoldDB" id="A0A6N4SS02"/>
<reference evidence="1 2" key="1">
    <citation type="journal article" date="2007" name="Appl. Environ. Microbiol.">
        <title>Genome sequence of the cellulolytic gliding bacterium Cytophaga hutchinsonii.</title>
        <authorList>
            <person name="Xie G."/>
            <person name="Bruce D.C."/>
            <person name="Challacombe J.F."/>
            <person name="Chertkov O."/>
            <person name="Detter J.C."/>
            <person name="Gilna P."/>
            <person name="Han C.S."/>
            <person name="Lucas S."/>
            <person name="Misra M."/>
            <person name="Myers G.L."/>
            <person name="Richardson P."/>
            <person name="Tapia R."/>
            <person name="Thayer N."/>
            <person name="Thompson L.S."/>
            <person name="Brettin T.S."/>
            <person name="Henrissat B."/>
            <person name="Wilson D.B."/>
            <person name="McBride M.J."/>
        </authorList>
    </citation>
    <scope>NUCLEOTIDE SEQUENCE [LARGE SCALE GENOMIC DNA]</scope>
    <source>
        <strain evidence="2">ATCC 33406 / DSM 1761 / CIP 103989 / NBRC 15051 / NCIMB 9469 / D465</strain>
    </source>
</reference>
<evidence type="ECO:0000313" key="2">
    <source>
        <dbReference type="Proteomes" id="UP000001822"/>
    </source>
</evidence>
<protein>
    <submittedName>
        <fullName evidence="1">Uncharacterized protein</fullName>
    </submittedName>
</protein>
<dbReference type="Proteomes" id="UP000001822">
    <property type="component" value="Chromosome"/>
</dbReference>
<gene>
    <name evidence="1" type="ordered locus">CHU_1905</name>
</gene>
<proteinExistence type="predicted"/>
<organism evidence="1 2">
    <name type="scientific">Cytophaga hutchinsonii (strain ATCC 33406 / DSM 1761 / CIP 103989 / NBRC 15051 / NCIMB 9469 / D465)</name>
    <dbReference type="NCBI Taxonomy" id="269798"/>
    <lineage>
        <taxon>Bacteria</taxon>
        <taxon>Pseudomonadati</taxon>
        <taxon>Bacteroidota</taxon>
        <taxon>Cytophagia</taxon>
        <taxon>Cytophagales</taxon>
        <taxon>Cytophagaceae</taxon>
        <taxon>Cytophaga</taxon>
    </lineage>
</organism>
<sequence>MVYLFLLLFYFILHTHMLIELFIESTLEKSYTHKCSVFSKNNSRFYFKKASSFKNTGNKLRRYSYTCYKAP</sequence>
<name>A0A6N4SS02_CYTH3</name>
<keyword evidence="2" id="KW-1185">Reference proteome</keyword>